<dbReference type="InterPro" id="IPR016024">
    <property type="entry name" value="ARM-type_fold"/>
</dbReference>
<dbReference type="Pfam" id="PF00514">
    <property type="entry name" value="Arm"/>
    <property type="match status" value="1"/>
</dbReference>
<proteinExistence type="predicted"/>
<name>A0ABC8R2J9_9AQUA</name>
<dbReference type="Gene3D" id="1.25.10.10">
    <property type="entry name" value="Leucine-rich Repeat Variant"/>
    <property type="match status" value="1"/>
</dbReference>
<keyword evidence="2" id="KW-0833">Ubl conjugation pathway</keyword>
<organism evidence="3 4">
    <name type="scientific">Ilex paraguariensis</name>
    <name type="common">yerba mate</name>
    <dbReference type="NCBI Taxonomy" id="185542"/>
    <lineage>
        <taxon>Eukaryota</taxon>
        <taxon>Viridiplantae</taxon>
        <taxon>Streptophyta</taxon>
        <taxon>Embryophyta</taxon>
        <taxon>Tracheophyta</taxon>
        <taxon>Spermatophyta</taxon>
        <taxon>Magnoliopsida</taxon>
        <taxon>eudicotyledons</taxon>
        <taxon>Gunneridae</taxon>
        <taxon>Pentapetalae</taxon>
        <taxon>asterids</taxon>
        <taxon>campanulids</taxon>
        <taxon>Aquifoliales</taxon>
        <taxon>Aquifoliaceae</taxon>
        <taxon>Ilex</taxon>
    </lineage>
</organism>
<dbReference type="Proteomes" id="UP001642360">
    <property type="component" value="Unassembled WGS sequence"/>
</dbReference>
<protein>
    <submittedName>
        <fullName evidence="3">Uncharacterized protein</fullName>
    </submittedName>
</protein>
<dbReference type="InterPro" id="IPR000225">
    <property type="entry name" value="Armadillo"/>
</dbReference>
<gene>
    <name evidence="3" type="ORF">ILEXP_LOCUS6608</name>
</gene>
<dbReference type="EMBL" id="CAUOFW020000947">
    <property type="protein sequence ID" value="CAK9139221.1"/>
    <property type="molecule type" value="Genomic_DNA"/>
</dbReference>
<evidence type="ECO:0000256" key="1">
    <source>
        <dbReference type="ARBA" id="ARBA00022737"/>
    </source>
</evidence>
<dbReference type="SUPFAM" id="SSF48371">
    <property type="entry name" value="ARM repeat"/>
    <property type="match status" value="1"/>
</dbReference>
<sequence>MVFWGNKVAIGAVGAIPALIDLLYQGTPRGKKDAPTAIFNLSIYQGNKVRSLRSGIVPPLKRFLKDAGVE</sequence>
<accession>A0ABC8R2J9</accession>
<keyword evidence="4" id="KW-1185">Reference proteome</keyword>
<reference evidence="3 4" key="1">
    <citation type="submission" date="2024-02" db="EMBL/GenBank/DDBJ databases">
        <authorList>
            <person name="Vignale AGUSTIN F."/>
            <person name="Sosa J E."/>
            <person name="Modenutti C."/>
        </authorList>
    </citation>
    <scope>NUCLEOTIDE SEQUENCE [LARGE SCALE GENOMIC DNA]</scope>
</reference>
<comment type="caution">
    <text evidence="3">The sequence shown here is derived from an EMBL/GenBank/DDBJ whole genome shotgun (WGS) entry which is preliminary data.</text>
</comment>
<dbReference type="AlphaFoldDB" id="A0ABC8R2J9"/>
<dbReference type="PANTHER" id="PTHR23315:SF111">
    <property type="entry name" value="U-BOX DOMAIN-CONTAINING PROTEIN 14"/>
    <property type="match status" value="1"/>
</dbReference>
<evidence type="ECO:0000313" key="4">
    <source>
        <dbReference type="Proteomes" id="UP001642360"/>
    </source>
</evidence>
<keyword evidence="1" id="KW-0677">Repeat</keyword>
<evidence type="ECO:0000313" key="3">
    <source>
        <dbReference type="EMBL" id="CAK9139221.1"/>
    </source>
</evidence>
<dbReference type="InterPro" id="IPR011989">
    <property type="entry name" value="ARM-like"/>
</dbReference>
<evidence type="ECO:0000256" key="2">
    <source>
        <dbReference type="ARBA" id="ARBA00022786"/>
    </source>
</evidence>
<dbReference type="PANTHER" id="PTHR23315">
    <property type="entry name" value="U BOX DOMAIN-CONTAINING"/>
    <property type="match status" value="1"/>
</dbReference>